<dbReference type="PANTHER" id="PTHR43498">
    <property type="entry name" value="FERREDOXIN:COB-COM HETERODISULFIDE REDUCTASE SUBUNIT A"/>
    <property type="match status" value="1"/>
</dbReference>
<keyword evidence="8" id="KW-0456">Lyase</keyword>
<evidence type="ECO:0000313" key="9">
    <source>
        <dbReference type="Proteomes" id="UP000318878"/>
    </source>
</evidence>
<evidence type="ECO:0000259" key="7">
    <source>
        <dbReference type="Pfam" id="PF25275"/>
    </source>
</evidence>
<comment type="caution">
    <text evidence="8">The sequence shown here is derived from an EMBL/GenBank/DDBJ whole genome shotgun (WGS) entry which is preliminary data.</text>
</comment>
<keyword evidence="6" id="KW-0732">Signal</keyword>
<keyword evidence="4" id="KW-0408">Iron</keyword>
<proteinExistence type="predicted"/>
<dbReference type="Pfam" id="PF25275">
    <property type="entry name" value="Golvesin_C"/>
    <property type="match status" value="1"/>
</dbReference>
<evidence type="ECO:0000256" key="2">
    <source>
        <dbReference type="ARBA" id="ARBA00022723"/>
    </source>
</evidence>
<evidence type="ECO:0000256" key="1">
    <source>
        <dbReference type="ARBA" id="ARBA00022485"/>
    </source>
</evidence>
<dbReference type="EC" id="4.2.2.12" evidence="8"/>
<dbReference type="RefSeq" id="WP_146430489.1">
    <property type="nucleotide sequence ID" value="NZ_SJPF01000002.1"/>
</dbReference>
<dbReference type="GO" id="GO:0047492">
    <property type="term" value="F:xanthan lyase activity"/>
    <property type="evidence" value="ECO:0007669"/>
    <property type="project" value="UniProtKB-EC"/>
</dbReference>
<accession>A0A5C5V9D0</accession>
<dbReference type="EMBL" id="SJPF01000002">
    <property type="protein sequence ID" value="TWT34332.1"/>
    <property type="molecule type" value="Genomic_DNA"/>
</dbReference>
<keyword evidence="1" id="KW-0004">4Fe-4S</keyword>
<evidence type="ECO:0000313" key="8">
    <source>
        <dbReference type="EMBL" id="TWT34332.1"/>
    </source>
</evidence>
<dbReference type="GO" id="GO:0051539">
    <property type="term" value="F:4 iron, 4 sulfur cluster binding"/>
    <property type="evidence" value="ECO:0007669"/>
    <property type="project" value="UniProtKB-KW"/>
</dbReference>
<dbReference type="InterPro" id="IPR036188">
    <property type="entry name" value="FAD/NAD-bd_sf"/>
</dbReference>
<evidence type="ECO:0000256" key="6">
    <source>
        <dbReference type="SAM" id="SignalP"/>
    </source>
</evidence>
<keyword evidence="3" id="KW-0560">Oxidoreductase</keyword>
<feature type="chain" id="PRO_5022701877" evidence="6">
    <location>
        <begin position="21"/>
        <end position="693"/>
    </location>
</feature>
<dbReference type="Pfam" id="PF12831">
    <property type="entry name" value="FAD_oxidored"/>
    <property type="match status" value="1"/>
</dbReference>
<keyword evidence="2" id="KW-0479">Metal-binding</keyword>
<dbReference type="GO" id="GO:0016491">
    <property type="term" value="F:oxidoreductase activity"/>
    <property type="evidence" value="ECO:0007669"/>
    <property type="project" value="UniProtKB-KW"/>
</dbReference>
<keyword evidence="5" id="KW-0411">Iron-sulfur</keyword>
<dbReference type="GO" id="GO:0046872">
    <property type="term" value="F:metal ion binding"/>
    <property type="evidence" value="ECO:0007669"/>
    <property type="project" value="UniProtKB-KW"/>
</dbReference>
<dbReference type="PANTHER" id="PTHR43498:SF1">
    <property type="entry name" value="COB--COM HETERODISULFIDE REDUCTASE IRON-SULFUR SUBUNIT A"/>
    <property type="match status" value="1"/>
</dbReference>
<keyword evidence="9" id="KW-1185">Reference proteome</keyword>
<dbReference type="OrthoDB" id="287984at2"/>
<dbReference type="InterPro" id="IPR039650">
    <property type="entry name" value="HdrA-like"/>
</dbReference>
<gene>
    <name evidence="8" type="primary">xly_3</name>
    <name evidence="8" type="ORF">Enr8_17260</name>
</gene>
<dbReference type="Proteomes" id="UP000318878">
    <property type="component" value="Unassembled WGS sequence"/>
</dbReference>
<name>A0A5C5V9D0_9BACT</name>
<sequence length="693" mass="76482" precursor="true">MKSPLTSLIATLLLTGSVFAAPPASPDRTFDVVVFGATPGGVAAAVAAAREKEVSVALVEPLDIVGGVMSSGLSFSDSNQTDRRVLLGLFEEIHQRIEKKYVARGVKLPYQVKVKDHSSWTYEPHVAENVFHEMLQEAGVQVFLSEKLVDVEKRTSKIVRITTNQGAFRAQTFVDATYEGDLMAKAGVPWTIGRESRDKYGESLAGRQFPKSVVTNVNPYDDNGDLLPLMTAKSAGDVEAGDQRVMTYSFRLCLTKDPANRVAIEKPANYDPARYELVRRYVTAHPPRRLLFDLYPLPGNKLDGNNSIGGQVSIGLVGGPNEWCEASYAERRQIQQDHRDYTEGLFWFMANDPSMPENLQAEMQQMGYCRDEFAKWGHFPPVLYVREGRRMLGRYVLTQRDVLEQLPHEDSIGVSSFPIDSHDVQRVPSDDGKGYVNEGTIFPVRIPGRRVGYAYQVPYRAITPQELDCDNLLVPVALSASHVALSSVRVEPTWIMLGQSAGIAAAMAAKRQVAVQKLPYSELKEHLQAAGQALDLLPLPPMPKPKPLAQAIPLNKLNGIVLDDDQAEKIGVWSHSTNFRPFVHQGYVHDGDEGKGTRKLVFRPEIPKAGKYGLRLAYSPHPTRAANVPITIETDGKRQVVLADETLDLDAGERFRTVATIDLPAGKETTITISNEGTEGFVICDALQLLPVK</sequence>
<dbReference type="Gene3D" id="2.60.120.260">
    <property type="entry name" value="Galactose-binding domain-like"/>
    <property type="match status" value="1"/>
</dbReference>
<dbReference type="Gene3D" id="3.50.50.60">
    <property type="entry name" value="FAD/NAD(P)-binding domain"/>
    <property type="match status" value="1"/>
</dbReference>
<evidence type="ECO:0000256" key="5">
    <source>
        <dbReference type="ARBA" id="ARBA00023014"/>
    </source>
</evidence>
<protein>
    <submittedName>
        <fullName evidence="8">Xanthan lyase</fullName>
        <ecNumber evidence="8">4.2.2.12</ecNumber>
    </submittedName>
</protein>
<organism evidence="8 9">
    <name type="scientific">Blastopirellula retiformator</name>
    <dbReference type="NCBI Taxonomy" id="2527970"/>
    <lineage>
        <taxon>Bacteria</taxon>
        <taxon>Pseudomonadati</taxon>
        <taxon>Planctomycetota</taxon>
        <taxon>Planctomycetia</taxon>
        <taxon>Pirellulales</taxon>
        <taxon>Pirellulaceae</taxon>
        <taxon>Blastopirellula</taxon>
    </lineage>
</organism>
<evidence type="ECO:0000256" key="4">
    <source>
        <dbReference type="ARBA" id="ARBA00023004"/>
    </source>
</evidence>
<dbReference type="AlphaFoldDB" id="A0A5C5V9D0"/>
<feature type="signal peptide" evidence="6">
    <location>
        <begin position="1"/>
        <end position="20"/>
    </location>
</feature>
<dbReference type="InterPro" id="IPR033803">
    <property type="entry name" value="CBD-like_Golvesin-Xly"/>
</dbReference>
<dbReference type="SUPFAM" id="SSF51905">
    <property type="entry name" value="FAD/NAD(P)-binding domain"/>
    <property type="match status" value="1"/>
</dbReference>
<feature type="domain" description="Golvesin/Xly CBD-like" evidence="7">
    <location>
        <begin position="563"/>
        <end position="689"/>
    </location>
</feature>
<reference evidence="8 9" key="1">
    <citation type="submission" date="2019-02" db="EMBL/GenBank/DDBJ databases">
        <title>Deep-cultivation of Planctomycetes and their phenomic and genomic characterization uncovers novel biology.</title>
        <authorList>
            <person name="Wiegand S."/>
            <person name="Jogler M."/>
            <person name="Boedeker C."/>
            <person name="Pinto D."/>
            <person name="Vollmers J."/>
            <person name="Rivas-Marin E."/>
            <person name="Kohn T."/>
            <person name="Peeters S.H."/>
            <person name="Heuer A."/>
            <person name="Rast P."/>
            <person name="Oberbeckmann S."/>
            <person name="Bunk B."/>
            <person name="Jeske O."/>
            <person name="Meyerdierks A."/>
            <person name="Storesund J.E."/>
            <person name="Kallscheuer N."/>
            <person name="Luecker S."/>
            <person name="Lage O.M."/>
            <person name="Pohl T."/>
            <person name="Merkel B.J."/>
            <person name="Hornburger P."/>
            <person name="Mueller R.-W."/>
            <person name="Bruemmer F."/>
            <person name="Labrenz M."/>
            <person name="Spormann A.M."/>
            <person name="Op Den Camp H."/>
            <person name="Overmann J."/>
            <person name="Amann R."/>
            <person name="Jetten M.S.M."/>
            <person name="Mascher T."/>
            <person name="Medema M.H."/>
            <person name="Devos D.P."/>
            <person name="Kaster A.-K."/>
            <person name="Ovreas L."/>
            <person name="Rohde M."/>
            <person name="Galperin M.Y."/>
            <person name="Jogler C."/>
        </authorList>
    </citation>
    <scope>NUCLEOTIDE SEQUENCE [LARGE SCALE GENOMIC DNA]</scope>
    <source>
        <strain evidence="8 9">Enr8</strain>
    </source>
</reference>
<evidence type="ECO:0000256" key="3">
    <source>
        <dbReference type="ARBA" id="ARBA00023002"/>
    </source>
</evidence>